<accession>A0A7S0YEG3</accession>
<reference evidence="1" key="1">
    <citation type="submission" date="2021-01" db="EMBL/GenBank/DDBJ databases">
        <authorList>
            <person name="Corre E."/>
            <person name="Pelletier E."/>
            <person name="Niang G."/>
            <person name="Scheremetjew M."/>
            <person name="Finn R."/>
            <person name="Kale V."/>
            <person name="Holt S."/>
            <person name="Cochrane G."/>
            <person name="Meng A."/>
            <person name="Brown T."/>
            <person name="Cohen L."/>
        </authorList>
    </citation>
    <scope>NUCLEOTIDE SEQUENCE</scope>
    <source>
        <strain evidence="1">SAG 63-3</strain>
    </source>
</reference>
<proteinExistence type="predicted"/>
<dbReference type="AlphaFoldDB" id="A0A7S0YEG3"/>
<gene>
    <name evidence="1" type="ORF">PPAR00522_LOCUS8222</name>
</gene>
<dbReference type="EMBL" id="HBFM01013131">
    <property type="protein sequence ID" value="CAD8771819.1"/>
    <property type="molecule type" value="Transcribed_RNA"/>
</dbReference>
<organism evidence="1">
    <name type="scientific">Polytomella parva</name>
    <dbReference type="NCBI Taxonomy" id="51329"/>
    <lineage>
        <taxon>Eukaryota</taxon>
        <taxon>Viridiplantae</taxon>
        <taxon>Chlorophyta</taxon>
        <taxon>core chlorophytes</taxon>
        <taxon>Chlorophyceae</taxon>
        <taxon>CS clade</taxon>
        <taxon>Chlamydomonadales</taxon>
        <taxon>Chlamydomonadaceae</taxon>
        <taxon>Polytomella</taxon>
    </lineage>
</organism>
<name>A0A7S0YEG3_9CHLO</name>
<evidence type="ECO:0000313" key="1">
    <source>
        <dbReference type="EMBL" id="CAD8771819.1"/>
    </source>
</evidence>
<protein>
    <submittedName>
        <fullName evidence="1">Uncharacterized protein</fullName>
    </submittedName>
</protein>
<sequence>MASMLQLNTTKEEGETKANNIQSLLKGELDIRSSSKALSNPRVYCMNELLNGNDPTAMAEDEFVSGTSYGGSQDQNAYDGNRPELVPITNYYTDPGFVDPEAEVDSAICKEDPMLMPPPKV</sequence>